<dbReference type="Proteomes" id="UP000017048">
    <property type="component" value="Unassembled WGS sequence"/>
</dbReference>
<proteinExistence type="predicted"/>
<name>U5EKN0_NOCAS</name>
<sequence length="202" mass="22341">MPVDREQITAQVGELAERFGVRTPLVELGDRTPEWCVDGVYPQFDWHRPTLTIGPAFGALTPAEQRGALAEAMLSADLQRTRLYRFLIAAVIVVVAQHLIVGHLAKSAILAPIEGWQWTLKLTGCIAGLVLVYTLWARGIIYQLDRRMVTVLGRETVAATLSLDERSRTSARGIAGGFLRLTLPSKTRRTKRIGTNLGRDEP</sequence>
<keyword evidence="3" id="KW-1185">Reference proteome</keyword>
<feature type="transmembrane region" description="Helical" evidence="1">
    <location>
        <begin position="83"/>
        <end position="104"/>
    </location>
</feature>
<gene>
    <name evidence="2" type="ORF">NCAST_34_00830</name>
</gene>
<evidence type="ECO:0000256" key="1">
    <source>
        <dbReference type="SAM" id="Phobius"/>
    </source>
</evidence>
<keyword evidence="1" id="KW-0812">Transmembrane</keyword>
<feature type="transmembrane region" description="Helical" evidence="1">
    <location>
        <begin position="116"/>
        <end position="137"/>
    </location>
</feature>
<reference evidence="2 3" key="1">
    <citation type="journal article" date="2014" name="BMC Genomics">
        <title>Genome based analysis of type-I polyketide synthase and nonribosomal peptide synthetase gene clusters in seven strains of five representative Nocardia species.</title>
        <authorList>
            <person name="Komaki H."/>
            <person name="Ichikawa N."/>
            <person name="Hosoyama A."/>
            <person name="Takahashi-Nakaguchi A."/>
            <person name="Matsuzawa T."/>
            <person name="Suzuki K."/>
            <person name="Fujita N."/>
            <person name="Gonoi T."/>
        </authorList>
    </citation>
    <scope>NUCLEOTIDE SEQUENCE [LARGE SCALE GENOMIC DNA]</scope>
    <source>
        <strain evidence="2 3">NBRC 15531</strain>
    </source>
</reference>
<evidence type="ECO:0000313" key="2">
    <source>
        <dbReference type="EMBL" id="GAD86956.1"/>
    </source>
</evidence>
<keyword evidence="1" id="KW-0472">Membrane</keyword>
<comment type="caution">
    <text evidence="2">The sequence shown here is derived from an EMBL/GenBank/DDBJ whole genome shotgun (WGS) entry which is preliminary data.</text>
</comment>
<dbReference type="EMBL" id="BAFO02000034">
    <property type="protein sequence ID" value="GAD86956.1"/>
    <property type="molecule type" value="Genomic_DNA"/>
</dbReference>
<protein>
    <submittedName>
        <fullName evidence="2">Uncharacterized protein</fullName>
    </submittedName>
</protein>
<organism evidence="2 3">
    <name type="scientific">Nocardia asteroides NBRC 15531</name>
    <dbReference type="NCBI Taxonomy" id="1110697"/>
    <lineage>
        <taxon>Bacteria</taxon>
        <taxon>Bacillati</taxon>
        <taxon>Actinomycetota</taxon>
        <taxon>Actinomycetes</taxon>
        <taxon>Mycobacteriales</taxon>
        <taxon>Nocardiaceae</taxon>
        <taxon>Nocardia</taxon>
    </lineage>
</organism>
<keyword evidence="1" id="KW-1133">Transmembrane helix</keyword>
<accession>U5EKN0</accession>
<evidence type="ECO:0000313" key="3">
    <source>
        <dbReference type="Proteomes" id="UP000017048"/>
    </source>
</evidence>
<dbReference type="AlphaFoldDB" id="U5EKN0"/>